<evidence type="ECO:0000259" key="6">
    <source>
        <dbReference type="PROSITE" id="PS50011"/>
    </source>
</evidence>
<dbReference type="InterPro" id="IPR011009">
    <property type="entry name" value="Kinase-like_dom_sf"/>
</dbReference>
<dbReference type="GO" id="GO:0050808">
    <property type="term" value="P:synapse organization"/>
    <property type="evidence" value="ECO:0007669"/>
    <property type="project" value="TreeGrafter"/>
</dbReference>
<evidence type="ECO:0000256" key="3">
    <source>
        <dbReference type="ARBA" id="ARBA00023157"/>
    </source>
</evidence>
<keyword evidence="5" id="KW-1133">Transmembrane helix</keyword>
<keyword evidence="4" id="KW-0393">Immunoglobulin domain</keyword>
<proteinExistence type="predicted"/>
<feature type="domain" description="Ig-like" evidence="7">
    <location>
        <begin position="22"/>
        <end position="115"/>
    </location>
</feature>
<name>A0A1I7WEK3_HETBA</name>
<dbReference type="Pfam" id="PF13927">
    <property type="entry name" value="Ig_3"/>
    <property type="match status" value="1"/>
</dbReference>
<dbReference type="GO" id="GO:0008046">
    <property type="term" value="F:axon guidance receptor activity"/>
    <property type="evidence" value="ECO:0007669"/>
    <property type="project" value="TreeGrafter"/>
</dbReference>
<dbReference type="Proteomes" id="UP000095283">
    <property type="component" value="Unplaced"/>
</dbReference>
<dbReference type="FunFam" id="2.60.40.10:FF:000032">
    <property type="entry name" value="palladin isoform X1"/>
    <property type="match status" value="1"/>
</dbReference>
<evidence type="ECO:0000259" key="7">
    <source>
        <dbReference type="PROSITE" id="PS50835"/>
    </source>
</evidence>
<dbReference type="Pfam" id="PF00069">
    <property type="entry name" value="Pkinase"/>
    <property type="match status" value="1"/>
</dbReference>
<feature type="transmembrane region" description="Helical" evidence="5">
    <location>
        <begin position="143"/>
        <end position="160"/>
    </location>
</feature>
<dbReference type="InterPro" id="IPR007110">
    <property type="entry name" value="Ig-like_dom"/>
</dbReference>
<dbReference type="InterPro" id="IPR050958">
    <property type="entry name" value="Cell_Adh-Cytoskel_Orgn"/>
</dbReference>
<protein>
    <submittedName>
        <fullName evidence="9">Ig-like domain-containing protein</fullName>
    </submittedName>
</protein>
<dbReference type="GO" id="GO:0030424">
    <property type="term" value="C:axon"/>
    <property type="evidence" value="ECO:0007669"/>
    <property type="project" value="TreeGrafter"/>
</dbReference>
<evidence type="ECO:0000256" key="2">
    <source>
        <dbReference type="ARBA" id="ARBA00022737"/>
    </source>
</evidence>
<dbReference type="GO" id="GO:0004672">
    <property type="term" value="F:protein kinase activity"/>
    <property type="evidence" value="ECO:0007669"/>
    <property type="project" value="InterPro"/>
</dbReference>
<evidence type="ECO:0000256" key="4">
    <source>
        <dbReference type="ARBA" id="ARBA00023319"/>
    </source>
</evidence>
<dbReference type="GO" id="GO:0007156">
    <property type="term" value="P:homophilic cell adhesion via plasma membrane adhesion molecules"/>
    <property type="evidence" value="ECO:0007669"/>
    <property type="project" value="TreeGrafter"/>
</dbReference>
<keyword evidence="2" id="KW-0677">Repeat</keyword>
<dbReference type="InterPro" id="IPR013783">
    <property type="entry name" value="Ig-like_fold"/>
</dbReference>
<dbReference type="SMART" id="SM00409">
    <property type="entry name" value="IG"/>
    <property type="match status" value="1"/>
</dbReference>
<reference evidence="9" key="1">
    <citation type="submission" date="2016-11" db="UniProtKB">
        <authorList>
            <consortium name="WormBaseParasite"/>
        </authorList>
    </citation>
    <scope>IDENTIFICATION</scope>
</reference>
<dbReference type="SMART" id="SM00408">
    <property type="entry name" value="IGc2"/>
    <property type="match status" value="1"/>
</dbReference>
<keyword evidence="8" id="KW-1185">Reference proteome</keyword>
<dbReference type="InterPro" id="IPR003599">
    <property type="entry name" value="Ig_sub"/>
</dbReference>
<dbReference type="SUPFAM" id="SSF48726">
    <property type="entry name" value="Immunoglobulin"/>
    <property type="match status" value="1"/>
</dbReference>
<keyword evidence="3" id="KW-1015">Disulfide bond</keyword>
<accession>A0A1I7WEK3</accession>
<dbReference type="SUPFAM" id="SSF56112">
    <property type="entry name" value="Protein kinase-like (PK-like)"/>
    <property type="match status" value="1"/>
</dbReference>
<keyword evidence="1" id="KW-0732">Signal</keyword>
<sequence length="336" mass="39114">MHNYSSVDNARGKTDDFFSVGPRIMSTPQDKEVNEREHASFRCDAVGNPSPTIFWTRAGDDQIIAKGEVFVHQIPRSYGVESRLTIQGLKESDFGIYNCTANNGLGADQKGTLLRMKGVIDVFEDGILKRKGQNSLVRFNTTLVIYNYNFIFLSFIYPIYNKGLKSLIQLNFKISIHNSWGHVSDKENLDKVYREIEVLKTLNHPYIIKLYQVSSFNVMETKNMIYLITEYAPNGEIYDQIARQHRLTEEDRILGSAISIQKNYCYKRFVDHHLTQHLKFLKETPIMDRMLMFGPVYIKRLVMIVVLYNVANKINLFNFSYEHMKFYLKVNKNNKN</sequence>
<dbReference type="InterPro" id="IPR036179">
    <property type="entry name" value="Ig-like_dom_sf"/>
</dbReference>
<organism evidence="8 9">
    <name type="scientific">Heterorhabditis bacteriophora</name>
    <name type="common">Entomopathogenic nematode worm</name>
    <dbReference type="NCBI Taxonomy" id="37862"/>
    <lineage>
        <taxon>Eukaryota</taxon>
        <taxon>Metazoa</taxon>
        <taxon>Ecdysozoa</taxon>
        <taxon>Nematoda</taxon>
        <taxon>Chromadorea</taxon>
        <taxon>Rhabditida</taxon>
        <taxon>Rhabditina</taxon>
        <taxon>Rhabditomorpha</taxon>
        <taxon>Strongyloidea</taxon>
        <taxon>Heterorhabditidae</taxon>
        <taxon>Heterorhabditis</taxon>
    </lineage>
</organism>
<dbReference type="InterPro" id="IPR000719">
    <property type="entry name" value="Prot_kinase_dom"/>
</dbReference>
<dbReference type="PROSITE" id="PS50011">
    <property type="entry name" value="PROTEIN_KINASE_DOM"/>
    <property type="match status" value="1"/>
</dbReference>
<dbReference type="Gene3D" id="2.60.40.10">
    <property type="entry name" value="Immunoglobulins"/>
    <property type="match status" value="1"/>
</dbReference>
<dbReference type="AlphaFoldDB" id="A0A1I7WEK3"/>
<keyword evidence="5" id="KW-0472">Membrane</keyword>
<dbReference type="Gene3D" id="1.10.510.10">
    <property type="entry name" value="Transferase(Phosphotransferase) domain 1"/>
    <property type="match status" value="1"/>
</dbReference>
<evidence type="ECO:0000256" key="1">
    <source>
        <dbReference type="ARBA" id="ARBA00022729"/>
    </source>
</evidence>
<evidence type="ECO:0000313" key="8">
    <source>
        <dbReference type="Proteomes" id="UP000095283"/>
    </source>
</evidence>
<dbReference type="InterPro" id="IPR003598">
    <property type="entry name" value="Ig_sub2"/>
</dbReference>
<dbReference type="GO" id="GO:0005524">
    <property type="term" value="F:ATP binding"/>
    <property type="evidence" value="ECO:0007669"/>
    <property type="project" value="InterPro"/>
</dbReference>
<dbReference type="PANTHER" id="PTHR45080">
    <property type="entry name" value="CONTACTIN 5"/>
    <property type="match status" value="1"/>
</dbReference>
<dbReference type="GO" id="GO:0043025">
    <property type="term" value="C:neuronal cell body"/>
    <property type="evidence" value="ECO:0007669"/>
    <property type="project" value="TreeGrafter"/>
</dbReference>
<dbReference type="PROSITE" id="PS50835">
    <property type="entry name" value="IG_LIKE"/>
    <property type="match status" value="1"/>
</dbReference>
<keyword evidence="5" id="KW-0812">Transmembrane</keyword>
<dbReference type="PANTHER" id="PTHR45080:SF8">
    <property type="entry name" value="IG-LIKE DOMAIN-CONTAINING PROTEIN"/>
    <property type="match status" value="1"/>
</dbReference>
<evidence type="ECO:0000256" key="5">
    <source>
        <dbReference type="SAM" id="Phobius"/>
    </source>
</evidence>
<evidence type="ECO:0000313" key="9">
    <source>
        <dbReference type="WBParaSite" id="Hba_03392"/>
    </source>
</evidence>
<dbReference type="WBParaSite" id="Hba_03392">
    <property type="protein sequence ID" value="Hba_03392"/>
    <property type="gene ID" value="Hba_03392"/>
</dbReference>
<feature type="domain" description="Protein kinase" evidence="6">
    <location>
        <begin position="99"/>
        <end position="336"/>
    </location>
</feature>
<dbReference type="GO" id="GO:0005886">
    <property type="term" value="C:plasma membrane"/>
    <property type="evidence" value="ECO:0007669"/>
    <property type="project" value="TreeGrafter"/>
</dbReference>